<organism evidence="3 4">
    <name type="scientific">Aspergillus awamori</name>
    <name type="common">Black koji mold</name>
    <dbReference type="NCBI Taxonomy" id="105351"/>
    <lineage>
        <taxon>Eukaryota</taxon>
        <taxon>Fungi</taxon>
        <taxon>Dikarya</taxon>
        <taxon>Ascomycota</taxon>
        <taxon>Pezizomycotina</taxon>
        <taxon>Eurotiomycetes</taxon>
        <taxon>Eurotiomycetidae</taxon>
        <taxon>Eurotiales</taxon>
        <taxon>Aspergillaceae</taxon>
        <taxon>Aspergillus</taxon>
    </lineage>
</organism>
<dbReference type="InterPro" id="IPR031167">
    <property type="entry name" value="G_OBG"/>
</dbReference>
<dbReference type="InterPro" id="IPR006073">
    <property type="entry name" value="GTP-bd"/>
</dbReference>
<dbReference type="InterPro" id="IPR027417">
    <property type="entry name" value="P-loop_NTPase"/>
</dbReference>
<evidence type="ECO:0000259" key="2">
    <source>
        <dbReference type="PROSITE" id="PS51710"/>
    </source>
</evidence>
<evidence type="ECO:0000256" key="1">
    <source>
        <dbReference type="ARBA" id="ARBA00022741"/>
    </source>
</evidence>
<evidence type="ECO:0000313" key="3">
    <source>
        <dbReference type="EMBL" id="GCB22792.1"/>
    </source>
</evidence>
<feature type="domain" description="OBG-type G" evidence="2">
    <location>
        <begin position="1"/>
        <end position="264"/>
    </location>
</feature>
<dbReference type="AlphaFoldDB" id="A0A401KU29"/>
<dbReference type="PANTHER" id="PTHR23305">
    <property type="entry name" value="OBG GTPASE FAMILY"/>
    <property type="match status" value="1"/>
</dbReference>
<dbReference type="SUPFAM" id="SSF52540">
    <property type="entry name" value="P-loop containing nucleoside triphosphate hydrolases"/>
    <property type="match status" value="1"/>
</dbReference>
<dbReference type="Pfam" id="PF08438">
    <property type="entry name" value="YGR210-like_G4"/>
    <property type="match status" value="1"/>
</dbReference>
<keyword evidence="4" id="KW-1185">Reference proteome</keyword>
<dbReference type="GO" id="GO:0005525">
    <property type="term" value="F:GTP binding"/>
    <property type="evidence" value="ECO:0007669"/>
    <property type="project" value="InterPro"/>
</dbReference>
<evidence type="ECO:0000313" key="4">
    <source>
        <dbReference type="Proteomes" id="UP000286921"/>
    </source>
</evidence>
<dbReference type="Gene3D" id="1.10.8.470">
    <property type="match status" value="1"/>
</dbReference>
<accession>A0A401KU29</accession>
<dbReference type="STRING" id="105351.A0A401KU29"/>
<comment type="caution">
    <text evidence="3">The sequence shown here is derived from an EMBL/GenBank/DDBJ whole genome shotgun (WGS) entry which is preliminary data.</text>
</comment>
<proteinExistence type="predicted"/>
<dbReference type="PRINTS" id="PR00326">
    <property type="entry name" value="GTP1OBG"/>
</dbReference>
<dbReference type="Proteomes" id="UP000286921">
    <property type="component" value="Unassembled WGS sequence"/>
</dbReference>
<dbReference type="PROSITE" id="PS51710">
    <property type="entry name" value="G_OBG"/>
    <property type="match status" value="1"/>
</dbReference>
<dbReference type="PANTHER" id="PTHR23305:SF1">
    <property type="entry name" value="OBG-TYPE G DOMAIN-CONTAINING PROTEIN"/>
    <property type="match status" value="1"/>
</dbReference>
<dbReference type="EMBL" id="BDHI01000014">
    <property type="protein sequence ID" value="GCB22792.1"/>
    <property type="molecule type" value="Genomic_DNA"/>
</dbReference>
<dbReference type="InterPro" id="IPR012675">
    <property type="entry name" value="Beta-grasp_dom_sf"/>
</dbReference>
<name>A0A401KU29_ASPAW</name>
<dbReference type="Gene3D" id="3.40.50.300">
    <property type="entry name" value="P-loop containing nucleotide triphosphate hydrolases"/>
    <property type="match status" value="1"/>
</dbReference>
<dbReference type="FunFam" id="3.10.20.30:FF:000030">
    <property type="entry name" value="P-loop containing nucleoside triphosphate hydrolase protein"/>
    <property type="match status" value="1"/>
</dbReference>
<dbReference type="CDD" id="cd04938">
    <property type="entry name" value="TGS_Obg"/>
    <property type="match status" value="1"/>
</dbReference>
<gene>
    <name evidence="3" type="ORF">AAWM_05677</name>
</gene>
<protein>
    <submittedName>
        <fullName evidence="3">Uncharacterized GTP-binding protein YGR210C</fullName>
    </submittedName>
</protein>
<dbReference type="GO" id="GO:0016887">
    <property type="term" value="F:ATP hydrolysis activity"/>
    <property type="evidence" value="ECO:0007669"/>
    <property type="project" value="TreeGrafter"/>
</dbReference>
<dbReference type="InterPro" id="IPR013646">
    <property type="entry name" value="YGR210-like_G4"/>
</dbReference>
<keyword evidence="1" id="KW-0547">Nucleotide-binding</keyword>
<dbReference type="Pfam" id="PF01926">
    <property type="entry name" value="MMR_HSR1"/>
    <property type="match status" value="1"/>
</dbReference>
<dbReference type="Gene3D" id="3.10.20.30">
    <property type="match status" value="1"/>
</dbReference>
<dbReference type="GO" id="GO:0005737">
    <property type="term" value="C:cytoplasm"/>
    <property type="evidence" value="ECO:0007669"/>
    <property type="project" value="TreeGrafter"/>
</dbReference>
<reference evidence="3 4" key="1">
    <citation type="submission" date="2016-09" db="EMBL/GenBank/DDBJ databases">
        <title>Aspergillus awamori IFM 58123T.</title>
        <authorList>
            <person name="Kusuya Y."/>
            <person name="Shimizu M."/>
            <person name="Takahashi H."/>
            <person name="Yaguchi T."/>
        </authorList>
    </citation>
    <scope>NUCLEOTIDE SEQUENCE [LARGE SCALE GENOMIC DNA]</scope>
    <source>
        <strain evidence="3 4">IFM 58123</strain>
    </source>
</reference>
<sequence length="404" mass="44575">MRGIFTTIDPQRAIGYLQIECACQRFNVSDKCKPNYGGCVEGRRSVPIELLDVAGLVPGAHQGRGLGNKFLDDLRHADALIHVVDVSGTTDAEGLEYQYVELSRDNITDVALYKYRQSYTRIRPFTRYRMAEVRNCTLGSGKSHAEMGFHQEEAHGKSTAVDTLQAQFSGYGGTSAIVARCLDRMGLKEPLEEWSDETIEKVVEAFIAEKFPTVFALNKIDHPDADKNISKIAKMQDPQTIVLCSAISEVFLRRLAKQGYIKYVEGSEFLDTREDLIEMGDPDGGGLKEMDEKLTQRVENLKDMVLYRFGSTGVVQCLSRAAELLGLVPVFPVRNISTFSSGAGTAVFRDCVLVGKNTTVGDVARKVMGDVPISYIEGVGGIRVSEDEIVEVGKHDVLSFKPGR</sequence>